<dbReference type="GO" id="GO:0042393">
    <property type="term" value="F:histone binding"/>
    <property type="evidence" value="ECO:0007669"/>
    <property type="project" value="TreeGrafter"/>
</dbReference>
<dbReference type="PANTHER" id="PTHR22747:SF18">
    <property type="entry name" value="GEO09167P1-RELATED"/>
    <property type="match status" value="1"/>
</dbReference>
<accession>A0A1B6KZC0</accession>
<dbReference type="Gene3D" id="2.60.120.340">
    <property type="entry name" value="Nucleoplasmin core domain"/>
    <property type="match status" value="1"/>
</dbReference>
<evidence type="ECO:0000256" key="3">
    <source>
        <dbReference type="ARBA" id="ARBA00023242"/>
    </source>
</evidence>
<feature type="domain" description="Nucleoplasmin core" evidence="5">
    <location>
        <begin position="6"/>
        <end position="119"/>
    </location>
</feature>
<sequence>MTEDYFWGLTLSKEHTTEIWDPDMKSPGGGGDANDSHALRGEHTLVVKQAVLGPKAADGEVNVVQAEAMGYKSDIKFPIAVLKGGAQSQAVLDLLFPDPPVTFKLIQGNGPIHLLGNHSVGSGEMVGEDDEDDELEDELEEEDMDDLDDIPDRNSIEDKKRKLQQQASNSKPKAKRVKAEDEK</sequence>
<dbReference type="GO" id="GO:0006338">
    <property type="term" value="P:chromatin remodeling"/>
    <property type="evidence" value="ECO:0007669"/>
    <property type="project" value="TreeGrafter"/>
</dbReference>
<organism evidence="6">
    <name type="scientific">Graphocephala atropunctata</name>
    <dbReference type="NCBI Taxonomy" id="36148"/>
    <lineage>
        <taxon>Eukaryota</taxon>
        <taxon>Metazoa</taxon>
        <taxon>Ecdysozoa</taxon>
        <taxon>Arthropoda</taxon>
        <taxon>Hexapoda</taxon>
        <taxon>Insecta</taxon>
        <taxon>Pterygota</taxon>
        <taxon>Neoptera</taxon>
        <taxon>Paraneoptera</taxon>
        <taxon>Hemiptera</taxon>
        <taxon>Auchenorrhyncha</taxon>
        <taxon>Membracoidea</taxon>
        <taxon>Cicadellidae</taxon>
        <taxon>Cicadellinae</taxon>
        <taxon>Cicadellini</taxon>
        <taxon>Graphocephala</taxon>
    </lineage>
</organism>
<dbReference type="EMBL" id="GEBQ01023185">
    <property type="protein sequence ID" value="JAT16792.1"/>
    <property type="molecule type" value="Transcribed_RNA"/>
</dbReference>
<dbReference type="SUPFAM" id="SSF69203">
    <property type="entry name" value="Nucleoplasmin-like core domain"/>
    <property type="match status" value="1"/>
</dbReference>
<comment type="similarity">
    <text evidence="2">Belongs to the nucleoplasmin family.</text>
</comment>
<dbReference type="AlphaFoldDB" id="A0A1B6KZC0"/>
<evidence type="ECO:0000256" key="4">
    <source>
        <dbReference type="SAM" id="MobiDB-lite"/>
    </source>
</evidence>
<reference evidence="6" key="1">
    <citation type="submission" date="2015-11" db="EMBL/GenBank/DDBJ databases">
        <title>De novo transcriptome assembly of four potential Pierce s Disease insect vectors from Arizona vineyards.</title>
        <authorList>
            <person name="Tassone E.E."/>
        </authorList>
    </citation>
    <scope>NUCLEOTIDE SEQUENCE</scope>
</reference>
<evidence type="ECO:0000259" key="5">
    <source>
        <dbReference type="Pfam" id="PF03066"/>
    </source>
</evidence>
<dbReference type="InterPro" id="IPR004301">
    <property type="entry name" value="Nucleoplasmin"/>
</dbReference>
<evidence type="ECO:0000256" key="1">
    <source>
        <dbReference type="ARBA" id="ARBA00004123"/>
    </source>
</evidence>
<gene>
    <name evidence="6" type="ORF">g.19805</name>
</gene>
<evidence type="ECO:0000256" key="2">
    <source>
        <dbReference type="ARBA" id="ARBA00010744"/>
    </source>
</evidence>
<dbReference type="PANTHER" id="PTHR22747">
    <property type="entry name" value="NUCLEOPLASMIN"/>
    <property type="match status" value="1"/>
</dbReference>
<dbReference type="GO" id="GO:0005654">
    <property type="term" value="C:nucleoplasm"/>
    <property type="evidence" value="ECO:0007669"/>
    <property type="project" value="TreeGrafter"/>
</dbReference>
<proteinExistence type="inferred from homology"/>
<keyword evidence="3" id="KW-0539">Nucleus</keyword>
<dbReference type="InterPro" id="IPR036824">
    <property type="entry name" value="Nucleoplasmin_core_dom_sf"/>
</dbReference>
<dbReference type="GO" id="GO:0005730">
    <property type="term" value="C:nucleolus"/>
    <property type="evidence" value="ECO:0007669"/>
    <property type="project" value="TreeGrafter"/>
</dbReference>
<name>A0A1B6KZC0_9HEMI</name>
<feature type="compositionally biased region" description="Acidic residues" evidence="4">
    <location>
        <begin position="126"/>
        <end position="149"/>
    </location>
</feature>
<dbReference type="GO" id="GO:0003723">
    <property type="term" value="F:RNA binding"/>
    <property type="evidence" value="ECO:0007669"/>
    <property type="project" value="TreeGrafter"/>
</dbReference>
<dbReference type="GO" id="GO:0005737">
    <property type="term" value="C:cytoplasm"/>
    <property type="evidence" value="ECO:0007669"/>
    <property type="project" value="TreeGrafter"/>
</dbReference>
<feature type="region of interest" description="Disordered" evidence="4">
    <location>
        <begin position="117"/>
        <end position="183"/>
    </location>
</feature>
<dbReference type="Pfam" id="PF03066">
    <property type="entry name" value="Nucleoplasmin"/>
    <property type="match status" value="1"/>
</dbReference>
<comment type="subcellular location">
    <subcellularLocation>
        <location evidence="1">Nucleus</location>
    </subcellularLocation>
</comment>
<feature type="compositionally biased region" description="Basic and acidic residues" evidence="4">
    <location>
        <begin position="150"/>
        <end position="160"/>
    </location>
</feature>
<evidence type="ECO:0000313" key="6">
    <source>
        <dbReference type="EMBL" id="JAT16792.1"/>
    </source>
</evidence>
<dbReference type="GO" id="GO:0003682">
    <property type="term" value="F:chromatin binding"/>
    <property type="evidence" value="ECO:0007669"/>
    <property type="project" value="TreeGrafter"/>
</dbReference>
<protein>
    <recommendedName>
        <fullName evidence="5">Nucleoplasmin core domain-containing protein</fullName>
    </recommendedName>
</protein>
<dbReference type="InterPro" id="IPR024057">
    <property type="entry name" value="Nucleoplasmin_core_dom"/>
</dbReference>